<dbReference type="SMART" id="SM00184">
    <property type="entry name" value="RING"/>
    <property type="match status" value="1"/>
</dbReference>
<dbReference type="Pfam" id="PF00097">
    <property type="entry name" value="zf-C3HC4"/>
    <property type="match status" value="1"/>
</dbReference>
<feature type="region of interest" description="Disordered" evidence="12">
    <location>
        <begin position="1"/>
        <end position="25"/>
    </location>
</feature>
<dbReference type="InterPro" id="IPR045103">
    <property type="entry name" value="RNF5/RNF185-like"/>
</dbReference>
<feature type="region of interest" description="Disordered" evidence="12">
    <location>
        <begin position="173"/>
        <end position="203"/>
    </location>
</feature>
<comment type="pathway">
    <text evidence="3 11">Protein modification; protein ubiquitination.</text>
</comment>
<comment type="domain">
    <text evidence="11">The RING-type zinc finger domain is responsible for E3 ligase activity.</text>
</comment>
<evidence type="ECO:0000256" key="3">
    <source>
        <dbReference type="ARBA" id="ARBA00004906"/>
    </source>
</evidence>
<dbReference type="Proteomes" id="UP001454036">
    <property type="component" value="Unassembled WGS sequence"/>
</dbReference>
<dbReference type="PROSITE" id="PS00518">
    <property type="entry name" value="ZF_RING_1"/>
    <property type="match status" value="1"/>
</dbReference>
<keyword evidence="14" id="KW-0436">Ligase</keyword>
<comment type="subcellular location">
    <subcellularLocation>
        <location evidence="2">Endomembrane system</location>
    </subcellularLocation>
    <subcellularLocation>
        <location evidence="11">Endoplasmic reticulum membrane</location>
        <topology evidence="11">Single-pass type IV membrane protein</topology>
    </subcellularLocation>
</comment>
<evidence type="ECO:0000256" key="9">
    <source>
        <dbReference type="ARBA" id="ARBA00023136"/>
    </source>
</evidence>
<keyword evidence="4 11" id="KW-0808">Transferase</keyword>
<proteinExistence type="predicted"/>
<dbReference type="EC" id="2.3.2.27" evidence="11"/>
<evidence type="ECO:0000256" key="12">
    <source>
        <dbReference type="SAM" id="MobiDB-lite"/>
    </source>
</evidence>
<evidence type="ECO:0000256" key="6">
    <source>
        <dbReference type="ARBA" id="ARBA00022771"/>
    </source>
</evidence>
<organism evidence="14 15">
    <name type="scientific">Lithospermum erythrorhizon</name>
    <name type="common">Purple gromwell</name>
    <name type="synonym">Lithospermum officinale var. erythrorhizon</name>
    <dbReference type="NCBI Taxonomy" id="34254"/>
    <lineage>
        <taxon>Eukaryota</taxon>
        <taxon>Viridiplantae</taxon>
        <taxon>Streptophyta</taxon>
        <taxon>Embryophyta</taxon>
        <taxon>Tracheophyta</taxon>
        <taxon>Spermatophyta</taxon>
        <taxon>Magnoliopsida</taxon>
        <taxon>eudicotyledons</taxon>
        <taxon>Gunneridae</taxon>
        <taxon>Pentapetalae</taxon>
        <taxon>asterids</taxon>
        <taxon>lamiids</taxon>
        <taxon>Boraginales</taxon>
        <taxon>Boraginaceae</taxon>
        <taxon>Boraginoideae</taxon>
        <taxon>Lithospermeae</taxon>
        <taxon>Lithospermum</taxon>
    </lineage>
</organism>
<dbReference type="Gene3D" id="3.30.40.10">
    <property type="entry name" value="Zinc/RING finger domain, C3HC4 (zinc finger)"/>
    <property type="match status" value="1"/>
</dbReference>
<keyword evidence="6 10" id="KW-0863">Zinc-finger</keyword>
<comment type="caution">
    <text evidence="14">The sequence shown here is derived from an EMBL/GenBank/DDBJ whole genome shotgun (WGS) entry which is preliminary data.</text>
</comment>
<dbReference type="PROSITE" id="PS50089">
    <property type="entry name" value="ZF_RING_2"/>
    <property type="match status" value="1"/>
</dbReference>
<evidence type="ECO:0000256" key="10">
    <source>
        <dbReference type="PROSITE-ProRule" id="PRU00175"/>
    </source>
</evidence>
<dbReference type="GO" id="GO:0006511">
    <property type="term" value="P:ubiquitin-dependent protein catabolic process"/>
    <property type="evidence" value="ECO:0007669"/>
    <property type="project" value="UniProtKB-UniRule"/>
</dbReference>
<evidence type="ECO:0000256" key="7">
    <source>
        <dbReference type="ARBA" id="ARBA00022786"/>
    </source>
</evidence>
<dbReference type="InterPro" id="IPR017907">
    <property type="entry name" value="Znf_RING_CS"/>
</dbReference>
<keyword evidence="7 11" id="KW-0833">Ubl conjugation pathway</keyword>
<dbReference type="PANTHER" id="PTHR12313">
    <property type="entry name" value="E3 UBIQUITIN-PROTEIN LIGASE RNF5-RELATED"/>
    <property type="match status" value="1"/>
</dbReference>
<evidence type="ECO:0000256" key="8">
    <source>
        <dbReference type="ARBA" id="ARBA00022833"/>
    </source>
</evidence>
<evidence type="ECO:0000256" key="2">
    <source>
        <dbReference type="ARBA" id="ARBA00004308"/>
    </source>
</evidence>
<keyword evidence="11" id="KW-0256">Endoplasmic reticulum</keyword>
<evidence type="ECO:0000313" key="14">
    <source>
        <dbReference type="EMBL" id="GAA0141150.1"/>
    </source>
</evidence>
<dbReference type="GO" id="GO:0061630">
    <property type="term" value="F:ubiquitin protein ligase activity"/>
    <property type="evidence" value="ECO:0007669"/>
    <property type="project" value="UniProtKB-UniRule"/>
</dbReference>
<dbReference type="InterPro" id="IPR013083">
    <property type="entry name" value="Znf_RING/FYVE/PHD"/>
</dbReference>
<dbReference type="GO" id="GO:0016874">
    <property type="term" value="F:ligase activity"/>
    <property type="evidence" value="ECO:0007669"/>
    <property type="project" value="UniProtKB-KW"/>
</dbReference>
<dbReference type="GO" id="GO:0005789">
    <property type="term" value="C:endoplasmic reticulum membrane"/>
    <property type="evidence" value="ECO:0007669"/>
    <property type="project" value="UniProtKB-SubCell"/>
</dbReference>
<evidence type="ECO:0000313" key="15">
    <source>
        <dbReference type="Proteomes" id="UP001454036"/>
    </source>
</evidence>
<sequence>MASEAKDSSTVRPESSSSSGSGSNDAGDFECNICFELAQDPVITLCGHLYCWPCLFRWLRLHSQLQECPVCKALIQEEKLIPLYGRGKMSTDPRSKPIPGLEIPNRPAGQRPETATPVAGPGTAPNFSFGFLGGFFPMATASFGNFGMSASFGAPIPPIFNMQFNGFSGGATHGASPLNPGGSAGLFQGNDAHRPRATPQEAQDDSNLKNIFLIIGVLVLALLMY</sequence>
<name>A0AAV3NP74_LITER</name>
<reference evidence="14 15" key="1">
    <citation type="submission" date="2024-01" db="EMBL/GenBank/DDBJ databases">
        <title>The complete chloroplast genome sequence of Lithospermum erythrorhizon: insights into the phylogenetic relationship among Boraginaceae species and the maternal lineages of purple gromwells.</title>
        <authorList>
            <person name="Okada T."/>
            <person name="Watanabe K."/>
        </authorList>
    </citation>
    <scope>NUCLEOTIDE SEQUENCE [LARGE SCALE GENOMIC DNA]</scope>
</reference>
<dbReference type="CDD" id="cd16745">
    <property type="entry name" value="RING-HC_AtRMA-like"/>
    <property type="match status" value="1"/>
</dbReference>
<comment type="function">
    <text evidence="11">E3 ubiquitin-protein ligase.</text>
</comment>
<accession>A0AAV3NP74</accession>
<dbReference type="AlphaFoldDB" id="A0AAV3NP74"/>
<protein>
    <recommendedName>
        <fullName evidence="11">E3 ubiquitin-protein ligase RMA</fullName>
        <ecNumber evidence="11">2.3.2.27</ecNumber>
    </recommendedName>
    <alternativeName>
        <fullName evidence="11">Protein RING membrane-anchor</fullName>
    </alternativeName>
    <alternativeName>
        <fullName evidence="11">RING-type E3 ubiquitin transferase RMA</fullName>
    </alternativeName>
</protein>
<keyword evidence="15" id="KW-1185">Reference proteome</keyword>
<dbReference type="InterPro" id="IPR001841">
    <property type="entry name" value="Znf_RING"/>
</dbReference>
<keyword evidence="9" id="KW-0472">Membrane</keyword>
<feature type="domain" description="RING-type" evidence="13">
    <location>
        <begin position="31"/>
        <end position="72"/>
    </location>
</feature>
<keyword evidence="8 11" id="KW-0862">Zinc</keyword>
<feature type="region of interest" description="Disordered" evidence="12">
    <location>
        <begin position="86"/>
        <end position="117"/>
    </location>
</feature>
<evidence type="ECO:0000256" key="5">
    <source>
        <dbReference type="ARBA" id="ARBA00022723"/>
    </source>
</evidence>
<comment type="catalytic activity">
    <reaction evidence="1 11">
        <text>S-ubiquitinyl-[E2 ubiquitin-conjugating enzyme]-L-cysteine + [acceptor protein]-L-lysine = [E2 ubiquitin-conjugating enzyme]-L-cysteine + N(6)-ubiquitinyl-[acceptor protein]-L-lysine.</text>
        <dbReference type="EC" id="2.3.2.27"/>
    </reaction>
</comment>
<evidence type="ECO:0000256" key="1">
    <source>
        <dbReference type="ARBA" id="ARBA00000900"/>
    </source>
</evidence>
<evidence type="ECO:0000256" key="4">
    <source>
        <dbReference type="ARBA" id="ARBA00022679"/>
    </source>
</evidence>
<dbReference type="EMBL" id="BAABME010000253">
    <property type="protein sequence ID" value="GAA0141150.1"/>
    <property type="molecule type" value="Genomic_DNA"/>
</dbReference>
<dbReference type="InterPro" id="IPR018957">
    <property type="entry name" value="Znf_C3HC4_RING-type"/>
</dbReference>
<evidence type="ECO:0000256" key="11">
    <source>
        <dbReference type="RuleBase" id="RU369090"/>
    </source>
</evidence>
<dbReference type="SUPFAM" id="SSF57850">
    <property type="entry name" value="RING/U-box"/>
    <property type="match status" value="1"/>
</dbReference>
<evidence type="ECO:0000259" key="13">
    <source>
        <dbReference type="PROSITE" id="PS50089"/>
    </source>
</evidence>
<keyword evidence="5 11" id="KW-0479">Metal-binding</keyword>
<dbReference type="GO" id="GO:0008270">
    <property type="term" value="F:zinc ion binding"/>
    <property type="evidence" value="ECO:0007669"/>
    <property type="project" value="UniProtKB-KW"/>
</dbReference>
<gene>
    <name evidence="14" type="ORF">LIER_02359</name>
</gene>